<sequence>MLQPDPVCTWTRFEYPITQSLDKSTFESLIARRTNYKEFFYGRITESPTECILLVIWHSPKAHEAFRNSPQHDELLSTFKQGTHAIEPTTQIIKFKGTLYCKNMMGPSNEVRVVYFPNPVSDETKRSVYDLKGMRMAVNWFSPSGPDDRYACRGLEKCAWIEETQTWNGQEAAACLWIHHWKSKEHEEDFKATERSPMGASDGLLAVEHFEQNLRALGAVGWQEYHVDFEKKVLKSATREGTAAATTDLEVDALGVGLGTVGLAGRVEGDDLVSENVVAGLEVSGDGESPREAIANQLIRSPSSRIGARDEALLGDLGPLEALLVDASKLAGHGSKVVDDGTVVTLWPCIPRKCDSLTSGNSNKAAVVAAGGMCGLVSWAMIYPIDSAKSIYQRNSLLYSKGQTVEPAPKIEFFKRHMYRGLGVSMSRSCVVNAIFFSSFEFVKKHINSLEDEGKI</sequence>
<keyword evidence="2" id="KW-1185">Reference proteome</keyword>
<name>A0ACC1SP14_9HYPO</name>
<comment type="caution">
    <text evidence="1">The sequence shown here is derived from an EMBL/GenBank/DDBJ whole genome shotgun (WGS) entry which is preliminary data.</text>
</comment>
<gene>
    <name evidence="1" type="ORF">NM208_g3427</name>
</gene>
<dbReference type="Proteomes" id="UP001148629">
    <property type="component" value="Unassembled WGS sequence"/>
</dbReference>
<protein>
    <submittedName>
        <fullName evidence="1">Uncharacterized protein</fullName>
    </submittedName>
</protein>
<evidence type="ECO:0000313" key="2">
    <source>
        <dbReference type="Proteomes" id="UP001148629"/>
    </source>
</evidence>
<proteinExistence type="predicted"/>
<dbReference type="EMBL" id="JANRMS010000231">
    <property type="protein sequence ID" value="KAJ3543722.1"/>
    <property type="molecule type" value="Genomic_DNA"/>
</dbReference>
<reference evidence="1" key="1">
    <citation type="submission" date="2022-08" db="EMBL/GenBank/DDBJ databases">
        <title>Genome Sequence of Fusarium decemcellulare.</title>
        <authorList>
            <person name="Buettner E."/>
        </authorList>
    </citation>
    <scope>NUCLEOTIDE SEQUENCE</scope>
    <source>
        <strain evidence="1">Babe19</strain>
    </source>
</reference>
<accession>A0ACC1SP14</accession>
<evidence type="ECO:0000313" key="1">
    <source>
        <dbReference type="EMBL" id="KAJ3543722.1"/>
    </source>
</evidence>
<organism evidence="1 2">
    <name type="scientific">Fusarium decemcellulare</name>
    <dbReference type="NCBI Taxonomy" id="57161"/>
    <lineage>
        <taxon>Eukaryota</taxon>
        <taxon>Fungi</taxon>
        <taxon>Dikarya</taxon>
        <taxon>Ascomycota</taxon>
        <taxon>Pezizomycotina</taxon>
        <taxon>Sordariomycetes</taxon>
        <taxon>Hypocreomycetidae</taxon>
        <taxon>Hypocreales</taxon>
        <taxon>Nectriaceae</taxon>
        <taxon>Fusarium</taxon>
        <taxon>Fusarium decemcellulare species complex</taxon>
    </lineage>
</organism>